<dbReference type="RefSeq" id="YP_010677551.1">
    <property type="nucleotide sequence ID" value="NC_071022.1"/>
</dbReference>
<dbReference type="GeneID" id="77953930"/>
<reference evidence="1" key="1">
    <citation type="submission" date="2021-11" db="EMBL/GenBank/DDBJ databases">
        <authorList>
            <person name="Sydney V."/>
            <person name="Hansen K."/>
            <person name="Christner J."/>
            <person name="Deckinger K."/>
            <person name="Miller H."/>
            <person name="Baileys A."/>
            <person name="Berdar T."/>
            <person name="Fuhrer G."/>
            <person name="Everett M."/>
            <person name="Evans I."/>
            <person name="Harbison A."/>
            <person name="Jacks D."/>
            <person name="Philbrick A."/>
            <person name="Learn C."/>
            <person name="Swerdlow S.J."/>
            <person name="Klyczek K."/>
            <person name="Garlena R.A."/>
            <person name="Russell D.A."/>
            <person name="Jacobs-Sera D."/>
            <person name="Hatfull G.F."/>
        </authorList>
    </citation>
    <scope>NUCLEOTIDE SEQUENCE</scope>
</reference>
<keyword evidence="2" id="KW-1185">Reference proteome</keyword>
<name>A0AA49BPD9_9CAUD</name>
<sequence>MATIEAHGKSYATRAEAEARIEALVADNRRFGDSDGRVTEIDAITEALVAHHEATTPAIDYAHREKMERIEREAATLRRARAELAGLARHTPGDGRIDYMDKHTGRRRVARYTTRDGFLRAWIDMVSRPQRYALYFVDEA</sequence>
<evidence type="ECO:0000313" key="1">
    <source>
        <dbReference type="EMBL" id="UJQ87185.1"/>
    </source>
</evidence>
<protein>
    <submittedName>
        <fullName evidence="1">Uncharacterized protein</fullName>
    </submittedName>
</protein>
<evidence type="ECO:0000313" key="2">
    <source>
        <dbReference type="Proteomes" id="UP001200142"/>
    </source>
</evidence>
<dbReference type="KEGG" id="vg:77953930"/>
<proteinExistence type="predicted"/>
<dbReference type="EMBL" id="OL455900">
    <property type="protein sequence ID" value="UJQ87185.1"/>
    <property type="molecule type" value="Genomic_DNA"/>
</dbReference>
<dbReference type="Proteomes" id="UP001200142">
    <property type="component" value="Segment"/>
</dbReference>
<gene>
    <name evidence="1" type="primary">47</name>
    <name evidence="1" type="ORF">SEA_BAILEYBLU_47</name>
</gene>
<accession>A0AA49BPD9</accession>
<organism evidence="1 2">
    <name type="scientific">Arthrobacter phage BaileyBlu</name>
    <dbReference type="NCBI Taxonomy" id="2910754"/>
    <lineage>
        <taxon>Viruses</taxon>
        <taxon>Duplodnaviria</taxon>
        <taxon>Heunggongvirae</taxon>
        <taxon>Uroviricota</taxon>
        <taxon>Caudoviricetes</taxon>
        <taxon>Casidaviridae</taxon>
        <taxon>Baileybluvirus</taxon>
        <taxon>Baileybluvirus baileyblu</taxon>
    </lineage>
</organism>